<dbReference type="PANTHER" id="PTHR35841">
    <property type="entry name" value="PHOSPHONATES-BINDING PERIPLASMIC PROTEIN"/>
    <property type="match status" value="1"/>
</dbReference>
<keyword evidence="3" id="KW-1185">Reference proteome</keyword>
<proteinExistence type="predicted"/>
<organism evidence="2 3">
    <name type="scientific">Aquamicrobium soli</name>
    <dbReference type="NCBI Taxonomy" id="1811518"/>
    <lineage>
        <taxon>Bacteria</taxon>
        <taxon>Pseudomonadati</taxon>
        <taxon>Pseudomonadota</taxon>
        <taxon>Alphaproteobacteria</taxon>
        <taxon>Hyphomicrobiales</taxon>
        <taxon>Phyllobacteriaceae</taxon>
        <taxon>Aquamicrobium</taxon>
    </lineage>
</organism>
<sequence length="296" mass="31433">MTGFIAALPMYDWPEVRAETDAQWARLRDALRRRGIDAPAALTRRNTPSGGLDLMALWRDPALLFAQTCWGPMGLGLAEHVQVIGQPDYSDCEGGRGELYSSVVVMRGPAIFLADAEHLAAGLPPLLTPPRKGEEDLEALFRSPLRGGARGGATADGSAEDVPAPADGRAVLPLELLRGKRFAFNGEDSMSGVLALEQDLAALGEGLALFSERQETGGHRASLRAVAEGRADVAAADCRSWALFRRLEPEVAATLRAVGWTARRKGLPYICARGIAPATVAILREELASAGMLAAG</sequence>
<dbReference type="Proteomes" id="UP001595583">
    <property type="component" value="Unassembled WGS sequence"/>
</dbReference>
<reference evidence="3" key="1">
    <citation type="journal article" date="2019" name="Int. J. Syst. Evol. Microbiol.">
        <title>The Global Catalogue of Microorganisms (GCM) 10K type strain sequencing project: providing services to taxonomists for standard genome sequencing and annotation.</title>
        <authorList>
            <consortium name="The Broad Institute Genomics Platform"/>
            <consortium name="The Broad Institute Genome Sequencing Center for Infectious Disease"/>
            <person name="Wu L."/>
            <person name="Ma J."/>
        </authorList>
    </citation>
    <scope>NUCLEOTIDE SEQUENCE [LARGE SCALE GENOMIC DNA]</scope>
    <source>
        <strain evidence="3">KCTC 52165</strain>
    </source>
</reference>
<accession>A0ABV7KCZ9</accession>
<evidence type="ECO:0000313" key="2">
    <source>
        <dbReference type="EMBL" id="MFC3207661.1"/>
    </source>
</evidence>
<name>A0ABV7KCZ9_9HYPH</name>
<dbReference type="SUPFAM" id="SSF53850">
    <property type="entry name" value="Periplasmic binding protein-like II"/>
    <property type="match status" value="1"/>
</dbReference>
<dbReference type="EMBL" id="JBHRTK010000015">
    <property type="protein sequence ID" value="MFC3207661.1"/>
    <property type="molecule type" value="Genomic_DNA"/>
</dbReference>
<dbReference type="Pfam" id="PF12974">
    <property type="entry name" value="Phosphonate-bd"/>
    <property type="match status" value="1"/>
</dbReference>
<dbReference type="Gene3D" id="3.40.190.10">
    <property type="entry name" value="Periplasmic binding protein-like II"/>
    <property type="match status" value="1"/>
</dbReference>
<protein>
    <submittedName>
        <fullName evidence="2">Phosphate/phosphite/phosphonate ABC transporter substrate-binding protein</fullName>
    </submittedName>
</protein>
<gene>
    <name evidence="2" type="ORF">ACFOHJ_15655</name>
</gene>
<comment type="caution">
    <text evidence="2">The sequence shown here is derived from an EMBL/GenBank/DDBJ whole genome shotgun (WGS) entry which is preliminary data.</text>
</comment>
<evidence type="ECO:0000313" key="3">
    <source>
        <dbReference type="Proteomes" id="UP001595583"/>
    </source>
</evidence>
<dbReference type="PANTHER" id="PTHR35841:SF1">
    <property type="entry name" value="PHOSPHONATES-BINDING PERIPLASMIC PROTEIN"/>
    <property type="match status" value="1"/>
</dbReference>
<dbReference type="RefSeq" id="WP_378222037.1">
    <property type="nucleotide sequence ID" value="NZ_JBHRTK010000015.1"/>
</dbReference>
<evidence type="ECO:0000256" key="1">
    <source>
        <dbReference type="SAM" id="MobiDB-lite"/>
    </source>
</evidence>
<feature type="region of interest" description="Disordered" evidence="1">
    <location>
        <begin position="145"/>
        <end position="164"/>
    </location>
</feature>